<evidence type="ECO:0000256" key="2">
    <source>
        <dbReference type="ARBA" id="ARBA00006555"/>
    </source>
</evidence>
<keyword evidence="4" id="KW-1003">Cell membrane</keyword>
<evidence type="ECO:0000259" key="10">
    <source>
        <dbReference type="PROSITE" id="PS52015"/>
    </source>
</evidence>
<accession>A0A7K1XTM6</accession>
<dbReference type="EMBL" id="WVHS01000001">
    <property type="protein sequence ID" value="MXV14119.1"/>
    <property type="molecule type" value="Genomic_DNA"/>
</dbReference>
<dbReference type="InterPro" id="IPR006260">
    <property type="entry name" value="TonB/TolA_C"/>
</dbReference>
<comment type="caution">
    <text evidence="11">The sequence shown here is derived from an EMBL/GenBank/DDBJ whole genome shotgun (WGS) entry which is preliminary data.</text>
</comment>
<dbReference type="GO" id="GO:0015031">
    <property type="term" value="P:protein transport"/>
    <property type="evidence" value="ECO:0007669"/>
    <property type="project" value="UniProtKB-KW"/>
</dbReference>
<comment type="subcellular location">
    <subcellularLocation>
        <location evidence="1">Cell inner membrane</location>
        <topology evidence="1">Single-pass membrane protein</topology>
        <orientation evidence="1">Periplasmic side</orientation>
    </subcellularLocation>
</comment>
<protein>
    <submittedName>
        <fullName evidence="11">TonB family protein</fullName>
    </submittedName>
</protein>
<organism evidence="11 12">
    <name type="scientific">Hufsiella ginkgonis</name>
    <dbReference type="NCBI Taxonomy" id="2695274"/>
    <lineage>
        <taxon>Bacteria</taxon>
        <taxon>Pseudomonadati</taxon>
        <taxon>Bacteroidota</taxon>
        <taxon>Sphingobacteriia</taxon>
        <taxon>Sphingobacteriales</taxon>
        <taxon>Sphingobacteriaceae</taxon>
        <taxon>Hufsiella</taxon>
    </lineage>
</organism>
<dbReference type="RefSeq" id="WP_160905121.1">
    <property type="nucleotide sequence ID" value="NZ_WVHS01000001.1"/>
</dbReference>
<dbReference type="InterPro" id="IPR051045">
    <property type="entry name" value="TonB-dependent_transducer"/>
</dbReference>
<evidence type="ECO:0000256" key="9">
    <source>
        <dbReference type="ARBA" id="ARBA00023136"/>
    </source>
</evidence>
<reference evidence="11 12" key="1">
    <citation type="submission" date="2019-11" db="EMBL/GenBank/DDBJ databases">
        <title>Pedobacter sp. HMF7056 Genome sequencing and assembly.</title>
        <authorList>
            <person name="Kang H."/>
            <person name="Kim H."/>
            <person name="Joh K."/>
        </authorList>
    </citation>
    <scope>NUCLEOTIDE SEQUENCE [LARGE SCALE GENOMIC DNA]</scope>
    <source>
        <strain evidence="11 12">HMF7056</strain>
    </source>
</reference>
<dbReference type="Proteomes" id="UP000451233">
    <property type="component" value="Unassembled WGS sequence"/>
</dbReference>
<keyword evidence="12" id="KW-1185">Reference proteome</keyword>
<keyword evidence="7" id="KW-0653">Protein transport</keyword>
<evidence type="ECO:0000256" key="6">
    <source>
        <dbReference type="ARBA" id="ARBA00022692"/>
    </source>
</evidence>
<sequence>MNFLIFLNILSLVFQYDQPSFKGGASRLDAFINNNLIYPEFSKQNCLQGTIQVSFRLNSGGRIYQSAVQKGYGTDLDKEALRIVRLTSGKWIVPAGYDTTQSIVLPINFALKEFNCERRSPEQIREAIAAYRSREALTRAVLNFYDKKKTGNYAADDEAKILDLKAQLGYDERYIDRMLKQAASKIKQQDKEGACEDLLFVRRLGSDRAEKMIEANCK</sequence>
<comment type="similarity">
    <text evidence="2">Belongs to the TonB family.</text>
</comment>
<dbReference type="GO" id="GO:0055085">
    <property type="term" value="P:transmembrane transport"/>
    <property type="evidence" value="ECO:0007669"/>
    <property type="project" value="InterPro"/>
</dbReference>
<keyword evidence="3" id="KW-0813">Transport</keyword>
<keyword evidence="6" id="KW-0812">Transmembrane</keyword>
<dbReference type="PROSITE" id="PS52015">
    <property type="entry name" value="TONB_CTD"/>
    <property type="match status" value="1"/>
</dbReference>
<dbReference type="SUPFAM" id="SSF74653">
    <property type="entry name" value="TolA/TonB C-terminal domain"/>
    <property type="match status" value="1"/>
</dbReference>
<feature type="domain" description="TonB C-terminal" evidence="10">
    <location>
        <begin position="23"/>
        <end position="118"/>
    </location>
</feature>
<dbReference type="Pfam" id="PF03544">
    <property type="entry name" value="TonB_C"/>
    <property type="match status" value="1"/>
</dbReference>
<dbReference type="InterPro" id="IPR037682">
    <property type="entry name" value="TonB_C"/>
</dbReference>
<dbReference type="Gene3D" id="3.30.1150.10">
    <property type="match status" value="1"/>
</dbReference>
<dbReference type="GO" id="GO:0031992">
    <property type="term" value="F:energy transducer activity"/>
    <property type="evidence" value="ECO:0007669"/>
    <property type="project" value="TreeGrafter"/>
</dbReference>
<keyword evidence="9" id="KW-0472">Membrane</keyword>
<dbReference type="AlphaFoldDB" id="A0A7K1XTM6"/>
<dbReference type="GO" id="GO:0098797">
    <property type="term" value="C:plasma membrane protein complex"/>
    <property type="evidence" value="ECO:0007669"/>
    <property type="project" value="TreeGrafter"/>
</dbReference>
<evidence type="ECO:0000256" key="4">
    <source>
        <dbReference type="ARBA" id="ARBA00022475"/>
    </source>
</evidence>
<evidence type="ECO:0000256" key="3">
    <source>
        <dbReference type="ARBA" id="ARBA00022448"/>
    </source>
</evidence>
<name>A0A7K1XTM6_9SPHI</name>
<evidence type="ECO:0000256" key="1">
    <source>
        <dbReference type="ARBA" id="ARBA00004383"/>
    </source>
</evidence>
<dbReference type="PANTHER" id="PTHR33446">
    <property type="entry name" value="PROTEIN TONB-RELATED"/>
    <property type="match status" value="1"/>
</dbReference>
<gene>
    <name evidence="11" type="ORF">GS398_02310</name>
</gene>
<keyword evidence="5" id="KW-0997">Cell inner membrane</keyword>
<keyword evidence="8" id="KW-1133">Transmembrane helix</keyword>
<proteinExistence type="inferred from homology"/>
<evidence type="ECO:0000313" key="11">
    <source>
        <dbReference type="EMBL" id="MXV14119.1"/>
    </source>
</evidence>
<evidence type="ECO:0000256" key="7">
    <source>
        <dbReference type="ARBA" id="ARBA00022927"/>
    </source>
</evidence>
<evidence type="ECO:0000256" key="8">
    <source>
        <dbReference type="ARBA" id="ARBA00022989"/>
    </source>
</evidence>
<evidence type="ECO:0000313" key="12">
    <source>
        <dbReference type="Proteomes" id="UP000451233"/>
    </source>
</evidence>
<evidence type="ECO:0000256" key="5">
    <source>
        <dbReference type="ARBA" id="ARBA00022519"/>
    </source>
</evidence>
<dbReference type="PANTHER" id="PTHR33446:SF2">
    <property type="entry name" value="PROTEIN TONB"/>
    <property type="match status" value="1"/>
</dbReference>
<dbReference type="NCBIfam" id="TIGR01352">
    <property type="entry name" value="tonB_Cterm"/>
    <property type="match status" value="1"/>
</dbReference>